<dbReference type="GO" id="GO:0051997">
    <property type="term" value="F:2-oxo-4-hydroxy-4-carboxy-5-ureidoimidazoline decarboxylase activity"/>
    <property type="evidence" value="ECO:0007669"/>
    <property type="project" value="UniProtKB-EC"/>
</dbReference>
<feature type="domain" description="Oxo-4-hydroxy-4-carboxy-5-ureidoimidazoline decarboxylase" evidence="7">
    <location>
        <begin position="8"/>
        <end position="162"/>
    </location>
</feature>
<dbReference type="NCBIfam" id="TIGR03164">
    <property type="entry name" value="UHCUDC"/>
    <property type="match status" value="1"/>
</dbReference>
<accession>A0A1H3S5R4</accession>
<dbReference type="InterPro" id="IPR018020">
    <property type="entry name" value="OHCU_decarboxylase"/>
</dbReference>
<evidence type="ECO:0000256" key="3">
    <source>
        <dbReference type="ARBA" id="ARBA00012257"/>
    </source>
</evidence>
<dbReference type="EMBL" id="FNPX01000010">
    <property type="protein sequence ID" value="SDZ32851.1"/>
    <property type="molecule type" value="Genomic_DNA"/>
</dbReference>
<evidence type="ECO:0000256" key="2">
    <source>
        <dbReference type="ARBA" id="ARBA00004754"/>
    </source>
</evidence>
<dbReference type="InterPro" id="IPR036778">
    <property type="entry name" value="OHCU_decarboxylase_sf"/>
</dbReference>
<dbReference type="RefSeq" id="WP_092646311.1">
    <property type="nucleotide sequence ID" value="NZ_FNPX01000010.1"/>
</dbReference>
<evidence type="ECO:0000259" key="7">
    <source>
        <dbReference type="Pfam" id="PF09349"/>
    </source>
</evidence>
<dbReference type="UniPathway" id="UPA00394">
    <property type="reaction ID" value="UER00652"/>
</dbReference>
<organism evidence="8 9">
    <name type="scientific">Jannaschia faecimaris</name>
    <dbReference type="NCBI Taxonomy" id="1244108"/>
    <lineage>
        <taxon>Bacteria</taxon>
        <taxon>Pseudomonadati</taxon>
        <taxon>Pseudomonadota</taxon>
        <taxon>Alphaproteobacteria</taxon>
        <taxon>Rhodobacterales</taxon>
        <taxon>Roseobacteraceae</taxon>
        <taxon>Jannaschia</taxon>
    </lineage>
</organism>
<keyword evidence="5" id="KW-0210">Decarboxylase</keyword>
<evidence type="ECO:0000256" key="1">
    <source>
        <dbReference type="ARBA" id="ARBA00001163"/>
    </source>
</evidence>
<proteinExistence type="predicted"/>
<dbReference type="AlphaFoldDB" id="A0A1H3S5R4"/>
<dbReference type="Pfam" id="PF09349">
    <property type="entry name" value="OHCU_decarbox"/>
    <property type="match status" value="1"/>
</dbReference>
<dbReference type="Proteomes" id="UP000198914">
    <property type="component" value="Unassembled WGS sequence"/>
</dbReference>
<dbReference type="OrthoDB" id="9800909at2"/>
<gene>
    <name evidence="8" type="ORF">SAMN05444004_110124</name>
</gene>
<dbReference type="PANTHER" id="PTHR43466">
    <property type="entry name" value="2-OXO-4-HYDROXY-4-CARBOXY-5-UREIDOIMIDAZOLINE DECARBOXYLASE-RELATED"/>
    <property type="match status" value="1"/>
</dbReference>
<dbReference type="SUPFAM" id="SSF158694">
    <property type="entry name" value="UraD-Like"/>
    <property type="match status" value="1"/>
</dbReference>
<evidence type="ECO:0000256" key="4">
    <source>
        <dbReference type="ARBA" id="ARBA00022631"/>
    </source>
</evidence>
<dbReference type="GO" id="GO:0000255">
    <property type="term" value="P:allantoin metabolic process"/>
    <property type="evidence" value="ECO:0007669"/>
    <property type="project" value="InterPro"/>
</dbReference>
<keyword evidence="6" id="KW-0456">Lyase</keyword>
<sequence>MTRLGELNTINEEQAAEFLEPLIERAPNVAARVARHRPFNDLDGLQRAIQRELLALDEAESLDLFRAHSDLAPDNPLSMTGASQSEQGRLDLTDEGNTHRARLVDLNKRYRERFGFPFITALVRHHDINSVLAEFEGRLAEDRTTEIARAIEQISIVSLERVRLAFGCDEMVDVTRKPMEGEHDI</sequence>
<evidence type="ECO:0000313" key="8">
    <source>
        <dbReference type="EMBL" id="SDZ32851.1"/>
    </source>
</evidence>
<dbReference type="STRING" id="1244108.SAMN05444004_110124"/>
<dbReference type="GO" id="GO:0019628">
    <property type="term" value="P:urate catabolic process"/>
    <property type="evidence" value="ECO:0007669"/>
    <property type="project" value="UniProtKB-UniPathway"/>
</dbReference>
<dbReference type="PANTHER" id="PTHR43466:SF1">
    <property type="entry name" value="2-OXO-4-HYDROXY-4-CARBOXY-5-UREIDOIMIDAZOLINE DECARBOXYLASE-RELATED"/>
    <property type="match status" value="1"/>
</dbReference>
<dbReference type="Gene3D" id="1.10.3330.10">
    <property type="entry name" value="Oxo-4-hydroxy-4-carboxy-5-ureidoimidazoline decarboxylase"/>
    <property type="match status" value="1"/>
</dbReference>
<keyword evidence="4" id="KW-0659">Purine metabolism</keyword>
<evidence type="ECO:0000256" key="6">
    <source>
        <dbReference type="ARBA" id="ARBA00023239"/>
    </source>
</evidence>
<evidence type="ECO:0000313" key="9">
    <source>
        <dbReference type="Proteomes" id="UP000198914"/>
    </source>
</evidence>
<keyword evidence="9" id="KW-1185">Reference proteome</keyword>
<comment type="catalytic activity">
    <reaction evidence="1">
        <text>5-hydroxy-2-oxo-4-ureido-2,5-dihydro-1H-imidazole-5-carboxylate + H(+) = (S)-allantoin + CO2</text>
        <dbReference type="Rhea" id="RHEA:26301"/>
        <dbReference type="ChEBI" id="CHEBI:15378"/>
        <dbReference type="ChEBI" id="CHEBI:15678"/>
        <dbReference type="ChEBI" id="CHEBI:16526"/>
        <dbReference type="ChEBI" id="CHEBI:58639"/>
        <dbReference type="EC" id="4.1.1.97"/>
    </reaction>
</comment>
<comment type="pathway">
    <text evidence="2">Purine metabolism; urate degradation; (S)-allantoin from urate: step 3/3.</text>
</comment>
<name>A0A1H3S5R4_9RHOB</name>
<dbReference type="EC" id="4.1.1.97" evidence="3"/>
<evidence type="ECO:0000256" key="5">
    <source>
        <dbReference type="ARBA" id="ARBA00022793"/>
    </source>
</evidence>
<protein>
    <recommendedName>
        <fullName evidence="3">2-oxo-4-hydroxy-4-carboxy-5-ureidoimidazoline decarboxylase</fullName>
        <ecNumber evidence="3">4.1.1.97</ecNumber>
    </recommendedName>
</protein>
<dbReference type="GO" id="GO:0006144">
    <property type="term" value="P:purine nucleobase metabolic process"/>
    <property type="evidence" value="ECO:0007669"/>
    <property type="project" value="UniProtKB-KW"/>
</dbReference>
<reference evidence="9" key="1">
    <citation type="submission" date="2016-10" db="EMBL/GenBank/DDBJ databases">
        <authorList>
            <person name="Varghese N."/>
            <person name="Submissions S."/>
        </authorList>
    </citation>
    <scope>NUCLEOTIDE SEQUENCE [LARGE SCALE GENOMIC DNA]</scope>
    <source>
        <strain evidence="9">DSM 100420</strain>
    </source>
</reference>
<dbReference type="InterPro" id="IPR017580">
    <property type="entry name" value="OHCU_decarboxylase-1"/>
</dbReference>